<dbReference type="InterPro" id="IPR001623">
    <property type="entry name" value="DnaJ_domain"/>
</dbReference>
<feature type="non-terminal residue" evidence="3">
    <location>
        <position position="282"/>
    </location>
</feature>
<dbReference type="InterPro" id="IPR036869">
    <property type="entry name" value="J_dom_sf"/>
</dbReference>
<dbReference type="eggNOG" id="ENOG502QQV4">
    <property type="taxonomic scope" value="Eukaryota"/>
</dbReference>
<organism evidence="3 4">
    <name type="scientific">Capsella rubella</name>
    <dbReference type="NCBI Taxonomy" id="81985"/>
    <lineage>
        <taxon>Eukaryota</taxon>
        <taxon>Viridiplantae</taxon>
        <taxon>Streptophyta</taxon>
        <taxon>Embryophyta</taxon>
        <taxon>Tracheophyta</taxon>
        <taxon>Spermatophyta</taxon>
        <taxon>Magnoliopsida</taxon>
        <taxon>eudicotyledons</taxon>
        <taxon>Gunneridae</taxon>
        <taxon>Pentapetalae</taxon>
        <taxon>rosids</taxon>
        <taxon>malvids</taxon>
        <taxon>Brassicales</taxon>
        <taxon>Brassicaceae</taxon>
        <taxon>Camelineae</taxon>
        <taxon>Capsella</taxon>
    </lineage>
</organism>
<dbReference type="OrthoDB" id="10250354at2759"/>
<feature type="region of interest" description="Disordered" evidence="1">
    <location>
        <begin position="130"/>
        <end position="165"/>
    </location>
</feature>
<keyword evidence="4" id="KW-1185">Reference proteome</keyword>
<dbReference type="PANTHER" id="PTHR44137:SF23">
    <property type="entry name" value="CHAPERONE DNAJ-DOMAIN SUPERFAMILY PROTEIN"/>
    <property type="match status" value="1"/>
</dbReference>
<gene>
    <name evidence="3" type="ORF">CARUB_v10006409mg</name>
</gene>
<sequence length="282" mass="31945">MECNKEEARRAMEIAEKKLSKNDYDGAKKFINKAKSLFPKLDGLEQVLMMVNVYISASNRGGGEEADWYGILGVDPLADNETVKRHYKKLALLLHPDKNKLNGAEDAFKLVTQAWCMLSDKVKRTCYDQRRKQNKMQKQPNLHKPASSGMYYTRPSPCSSTSSDGYEYARDRVDPSVGGLSNKVASWIKERLNSLRQPFSNGNQNDRDSVDLSNGGRSNKLARWINERLSSLKLASFKGNKNARDSTFWTMCNRCKAQGEYLRDSCLDKAILCPHCDHAFIA</sequence>
<evidence type="ECO:0000313" key="3">
    <source>
        <dbReference type="EMBL" id="EOA15697.1"/>
    </source>
</evidence>
<evidence type="ECO:0000259" key="2">
    <source>
        <dbReference type="PROSITE" id="PS50076"/>
    </source>
</evidence>
<evidence type="ECO:0000313" key="4">
    <source>
        <dbReference type="Proteomes" id="UP000029121"/>
    </source>
</evidence>
<name>R0F230_9BRAS</name>
<accession>R0F230</accession>
<evidence type="ECO:0000256" key="1">
    <source>
        <dbReference type="SAM" id="MobiDB-lite"/>
    </source>
</evidence>
<dbReference type="CDD" id="cd06257">
    <property type="entry name" value="DnaJ"/>
    <property type="match status" value="1"/>
</dbReference>
<dbReference type="PANTHER" id="PTHR44137">
    <property type="entry name" value="BNAC03G44070D PROTEIN"/>
    <property type="match status" value="1"/>
</dbReference>
<protein>
    <recommendedName>
        <fullName evidence="2">J domain-containing protein</fullName>
    </recommendedName>
</protein>
<dbReference type="SUPFAM" id="SSF46565">
    <property type="entry name" value="Chaperone J-domain"/>
    <property type="match status" value="1"/>
</dbReference>
<dbReference type="InterPro" id="IPR056988">
    <property type="entry name" value="Zn_ribbon_pln"/>
</dbReference>
<dbReference type="KEGG" id="crb:17879097"/>
<reference evidence="4" key="1">
    <citation type="journal article" date="2013" name="Nat. Genet.">
        <title>The Capsella rubella genome and the genomic consequences of rapid mating system evolution.</title>
        <authorList>
            <person name="Slotte T."/>
            <person name="Hazzouri K.M."/>
            <person name="Agren J.A."/>
            <person name="Koenig D."/>
            <person name="Maumus F."/>
            <person name="Guo Y.L."/>
            <person name="Steige K."/>
            <person name="Platts A.E."/>
            <person name="Escobar J.S."/>
            <person name="Newman L.K."/>
            <person name="Wang W."/>
            <person name="Mandakova T."/>
            <person name="Vello E."/>
            <person name="Smith L.M."/>
            <person name="Henz S.R."/>
            <person name="Steffen J."/>
            <person name="Takuno S."/>
            <person name="Brandvain Y."/>
            <person name="Coop G."/>
            <person name="Andolfatto P."/>
            <person name="Hu T.T."/>
            <person name="Blanchette M."/>
            <person name="Clark R.M."/>
            <person name="Quesneville H."/>
            <person name="Nordborg M."/>
            <person name="Gaut B.S."/>
            <person name="Lysak M.A."/>
            <person name="Jenkins J."/>
            <person name="Grimwood J."/>
            <person name="Chapman J."/>
            <person name="Prochnik S."/>
            <person name="Shu S."/>
            <person name="Rokhsar D."/>
            <person name="Schmutz J."/>
            <person name="Weigel D."/>
            <person name="Wright S.I."/>
        </authorList>
    </citation>
    <scope>NUCLEOTIDE SEQUENCE [LARGE SCALE GENOMIC DNA]</scope>
    <source>
        <strain evidence="4">cv. Monte Gargano</strain>
    </source>
</reference>
<dbReference type="EMBL" id="KB870811">
    <property type="protein sequence ID" value="EOA15697.1"/>
    <property type="molecule type" value="Genomic_DNA"/>
</dbReference>
<dbReference type="PRINTS" id="PR00625">
    <property type="entry name" value="JDOMAIN"/>
</dbReference>
<dbReference type="AlphaFoldDB" id="R0F230"/>
<feature type="domain" description="J" evidence="2">
    <location>
        <begin position="67"/>
        <end position="131"/>
    </location>
</feature>
<dbReference type="Gene3D" id="1.10.287.110">
    <property type="entry name" value="DnaJ domain"/>
    <property type="match status" value="1"/>
</dbReference>
<dbReference type="PROSITE" id="PS50076">
    <property type="entry name" value="DNAJ_2"/>
    <property type="match status" value="1"/>
</dbReference>
<proteinExistence type="predicted"/>
<dbReference type="Pfam" id="PF23551">
    <property type="entry name" value="Zn_ribbon_20"/>
    <property type="match status" value="1"/>
</dbReference>
<dbReference type="Pfam" id="PF00226">
    <property type="entry name" value="DnaJ"/>
    <property type="match status" value="1"/>
</dbReference>
<dbReference type="SMART" id="SM00271">
    <property type="entry name" value="DnaJ"/>
    <property type="match status" value="1"/>
</dbReference>
<dbReference type="STRING" id="81985.R0F230"/>
<dbReference type="Proteomes" id="UP000029121">
    <property type="component" value="Unassembled WGS sequence"/>
</dbReference>